<name>A0A7G9YJZ0_9EURY</name>
<evidence type="ECO:0000313" key="2">
    <source>
        <dbReference type="EMBL" id="QNO41758.1"/>
    </source>
</evidence>
<keyword evidence="1" id="KW-1133">Transmembrane helix</keyword>
<gene>
    <name evidence="2" type="ORF">CNIJDLFC_00004</name>
    <name evidence="3" type="ORF">KDGELCJN_00007</name>
</gene>
<keyword evidence="1" id="KW-0812">Transmembrane</keyword>
<protein>
    <submittedName>
        <fullName evidence="3">Uncharacterized protein</fullName>
    </submittedName>
</protein>
<feature type="transmembrane region" description="Helical" evidence="1">
    <location>
        <begin position="162"/>
        <end position="186"/>
    </location>
</feature>
<accession>A0A7G9YJZ0</accession>
<dbReference type="EMBL" id="MT630669">
    <property type="protein sequence ID" value="QNO41758.1"/>
    <property type="molecule type" value="Genomic_DNA"/>
</dbReference>
<feature type="transmembrane region" description="Helical" evidence="1">
    <location>
        <begin position="111"/>
        <end position="129"/>
    </location>
</feature>
<evidence type="ECO:0000256" key="1">
    <source>
        <dbReference type="SAM" id="Phobius"/>
    </source>
</evidence>
<sequence length="194" mass="21313">MTETTPTPDFHRMNIPGVVAGVLTLILPFLGAWWSLTLGTDAIVVTTSPFEAKTFIFGNYIASPLFEWFCLGLKLGVVYLGVLLIAGSILPAMNRNEDLARVFINFASRKLLWLVLIFVVALVIFVLLLNQTSSVLPVGIDIPFPYLVWTKSLSADIENVGIMIPICAKFTYAFGVAVIAAVSGVYSRIYHEKL</sequence>
<feature type="transmembrane region" description="Helical" evidence="1">
    <location>
        <begin position="65"/>
        <end position="90"/>
    </location>
</feature>
<evidence type="ECO:0000313" key="3">
    <source>
        <dbReference type="EMBL" id="QNO48324.1"/>
    </source>
</evidence>
<dbReference type="EMBL" id="MT631326">
    <property type="protein sequence ID" value="QNO48324.1"/>
    <property type="molecule type" value="Genomic_DNA"/>
</dbReference>
<feature type="transmembrane region" description="Helical" evidence="1">
    <location>
        <begin position="15"/>
        <end position="36"/>
    </location>
</feature>
<keyword evidence="1" id="KW-0472">Membrane</keyword>
<proteinExistence type="predicted"/>
<reference evidence="3" key="1">
    <citation type="submission" date="2020-06" db="EMBL/GenBank/DDBJ databases">
        <title>Unique genomic features of the anaerobic methanotrophic archaea.</title>
        <authorList>
            <person name="Chadwick G.L."/>
            <person name="Skennerton C.T."/>
            <person name="Laso-Perez R."/>
            <person name="Leu A.O."/>
            <person name="Speth D.R."/>
            <person name="Yu H."/>
            <person name="Morgan-Lang C."/>
            <person name="Hatzenpichler R."/>
            <person name="Goudeau D."/>
            <person name="Malmstrom R."/>
            <person name="Brazelton W.J."/>
            <person name="Woyke T."/>
            <person name="Hallam S.J."/>
            <person name="Tyson G.W."/>
            <person name="Wegener G."/>
            <person name="Boetius A."/>
            <person name="Orphan V."/>
        </authorList>
    </citation>
    <scope>NUCLEOTIDE SEQUENCE</scope>
</reference>
<organism evidence="3">
    <name type="scientific">Candidatus Methanogaster sp. ANME-2c ERB4</name>
    <dbReference type="NCBI Taxonomy" id="2759911"/>
    <lineage>
        <taxon>Archaea</taxon>
        <taxon>Methanobacteriati</taxon>
        <taxon>Methanobacteriota</taxon>
        <taxon>Stenosarchaea group</taxon>
        <taxon>Methanomicrobia</taxon>
        <taxon>Methanosarcinales</taxon>
        <taxon>ANME-2 cluster</taxon>
        <taxon>Candidatus Methanogasteraceae</taxon>
        <taxon>Candidatus Methanogaster</taxon>
    </lineage>
</organism>
<dbReference type="AlphaFoldDB" id="A0A7G9YJZ0"/>